<keyword evidence="2" id="KW-1185">Reference proteome</keyword>
<dbReference type="AlphaFoldDB" id="A0A3A8PHL2"/>
<dbReference type="EMBL" id="RAWB01000340">
    <property type="protein sequence ID" value="RKH53065.1"/>
    <property type="molecule type" value="Genomic_DNA"/>
</dbReference>
<name>A0A3A8PHL2_9BACT</name>
<gene>
    <name evidence="1" type="ORF">D7V93_27250</name>
</gene>
<dbReference type="Proteomes" id="UP000272888">
    <property type="component" value="Unassembled WGS sequence"/>
</dbReference>
<evidence type="ECO:0000313" key="1">
    <source>
        <dbReference type="EMBL" id="RKH53065.1"/>
    </source>
</evidence>
<proteinExistence type="predicted"/>
<reference evidence="2" key="1">
    <citation type="submission" date="2018-09" db="EMBL/GenBank/DDBJ databases">
        <authorList>
            <person name="Livingstone P.G."/>
            <person name="Whitworth D.E."/>
        </authorList>
    </citation>
    <scope>NUCLEOTIDE SEQUENCE [LARGE SCALE GENOMIC DNA]</scope>
    <source>
        <strain evidence="2">CA051B</strain>
    </source>
</reference>
<comment type="caution">
    <text evidence="1">The sequence shown here is derived from an EMBL/GenBank/DDBJ whole genome shotgun (WGS) entry which is preliminary data.</text>
</comment>
<accession>A0A3A8PHL2</accession>
<sequence>MLGLGLQACVPAHRIVPHASQAEADRVEFPQLELPEAGRVRLDGNVAAAIQLAMEDFLPWDAHRKPVADRAPCLDQWESYDVTTAVLPESVLLVRFEPNLERCASGQQFVELVTYAIEVRTMGILSIESHPRLLPRPPVQGVTPP</sequence>
<organism evidence="1 2">
    <name type="scientific">Corallococcus llansteffanensis</name>
    <dbReference type="NCBI Taxonomy" id="2316731"/>
    <lineage>
        <taxon>Bacteria</taxon>
        <taxon>Pseudomonadati</taxon>
        <taxon>Myxococcota</taxon>
        <taxon>Myxococcia</taxon>
        <taxon>Myxococcales</taxon>
        <taxon>Cystobacterineae</taxon>
        <taxon>Myxococcaceae</taxon>
        <taxon>Corallococcus</taxon>
    </lineage>
</organism>
<protein>
    <submittedName>
        <fullName evidence="1">Uncharacterized protein</fullName>
    </submittedName>
</protein>
<evidence type="ECO:0000313" key="2">
    <source>
        <dbReference type="Proteomes" id="UP000272888"/>
    </source>
</evidence>